<gene>
    <name evidence="8" type="ORF">E6Q69_10905</name>
    <name evidence="4" type="ORF">KAM435_09440</name>
    <name evidence="5" type="ORF">KAM436_05440</name>
    <name evidence="7" type="ORF">N5C05_05320</name>
    <name evidence="6" type="ORF">N7380_07390</name>
</gene>
<evidence type="ECO:0000256" key="2">
    <source>
        <dbReference type="PROSITE-ProRule" id="PRU00703"/>
    </source>
</evidence>
<evidence type="ECO:0000313" key="9">
    <source>
        <dbReference type="Proteomes" id="UP000321110"/>
    </source>
</evidence>
<dbReference type="GO" id="GO:0016301">
    <property type="term" value="F:kinase activity"/>
    <property type="evidence" value="ECO:0007669"/>
    <property type="project" value="UniProtKB-KW"/>
</dbReference>
<evidence type="ECO:0000256" key="1">
    <source>
        <dbReference type="ARBA" id="ARBA00023122"/>
    </source>
</evidence>
<reference evidence="4 10" key="2">
    <citation type="submission" date="2021-07" db="EMBL/GenBank/DDBJ databases">
        <title>Whole genome sequencing of carbapenem-resistant Pseudomonas spp. isolated in Japan.</title>
        <authorList>
            <person name="Suzuki M."/>
            <person name="Maehana S."/>
            <person name="Kitasato H."/>
        </authorList>
    </citation>
    <scope>NUCLEOTIDE SEQUENCE [LARGE SCALE GENOMIC DNA]</scope>
    <source>
        <strain evidence="4">KAM435</strain>
        <strain evidence="5 10">KAM436</strain>
    </source>
</reference>
<accession>A0A5C7W1J2</accession>
<feature type="domain" description="CBS" evidence="3">
    <location>
        <begin position="12"/>
        <end position="68"/>
    </location>
</feature>
<dbReference type="Proteomes" id="UP001158730">
    <property type="component" value="Unassembled WGS sequence"/>
</dbReference>
<dbReference type="Proteomes" id="UP001158058">
    <property type="component" value="Unassembled WGS sequence"/>
</dbReference>
<dbReference type="Pfam" id="PF00571">
    <property type="entry name" value="CBS"/>
    <property type="match status" value="2"/>
</dbReference>
<feature type="domain" description="CBS" evidence="3">
    <location>
        <begin position="77"/>
        <end position="132"/>
    </location>
</feature>
<dbReference type="PANTHER" id="PTHR43080">
    <property type="entry name" value="CBS DOMAIN-CONTAINING PROTEIN CBSX3, MITOCHONDRIAL"/>
    <property type="match status" value="1"/>
</dbReference>
<dbReference type="EMBL" id="JAODZF010000004">
    <property type="protein sequence ID" value="MDH0142136.1"/>
    <property type="molecule type" value="Genomic_DNA"/>
</dbReference>
<comment type="caution">
    <text evidence="8">The sequence shown here is derived from an EMBL/GenBank/DDBJ whole genome shotgun (WGS) entry which is preliminary data.</text>
</comment>
<keyword evidence="1 2" id="KW-0129">CBS domain</keyword>
<dbReference type="RefSeq" id="WP_021699907.1">
    <property type="nucleotide sequence ID" value="NZ_AP024354.1"/>
</dbReference>
<proteinExistence type="predicted"/>
<dbReference type="SMART" id="SM00116">
    <property type="entry name" value="CBS"/>
    <property type="match status" value="2"/>
</dbReference>
<evidence type="ECO:0000313" key="4">
    <source>
        <dbReference type="EMBL" id="GIZ87617.1"/>
    </source>
</evidence>
<dbReference type="CDD" id="cd04623">
    <property type="entry name" value="CBS_pair_bac_euk"/>
    <property type="match status" value="1"/>
</dbReference>
<keyword evidence="4" id="KW-0808">Transferase</keyword>
<dbReference type="InterPro" id="IPR046342">
    <property type="entry name" value="CBS_dom_sf"/>
</dbReference>
<dbReference type="Proteomes" id="UP000887228">
    <property type="component" value="Unassembled WGS sequence"/>
</dbReference>
<reference evidence="8 9" key="1">
    <citation type="submission" date="2018-09" db="EMBL/GenBank/DDBJ databases">
        <title>Metagenome Assembled Genomes from an Advanced Water Purification Facility.</title>
        <authorList>
            <person name="Stamps B.W."/>
            <person name="Spear J.R."/>
        </authorList>
    </citation>
    <scope>NUCLEOTIDE SEQUENCE [LARGE SCALE GENOMIC DNA]</scope>
    <source>
        <strain evidence="8">Bin_52_1</strain>
    </source>
</reference>
<dbReference type="InterPro" id="IPR044725">
    <property type="entry name" value="CBSX3_CBS_dom"/>
</dbReference>
<dbReference type="AlphaFoldDB" id="A0A5C7W1J2"/>
<protein>
    <submittedName>
        <fullName evidence="8">CBS domain-containing protein</fullName>
    </submittedName>
    <submittedName>
        <fullName evidence="4">Histidine kinase</fullName>
    </submittedName>
</protein>
<evidence type="ECO:0000259" key="3">
    <source>
        <dbReference type="PROSITE" id="PS51371"/>
    </source>
</evidence>
<dbReference type="Proteomes" id="UP000887212">
    <property type="component" value="Unassembled WGS sequence"/>
</dbReference>
<dbReference type="InterPro" id="IPR051257">
    <property type="entry name" value="Diverse_CBS-Domain"/>
</dbReference>
<dbReference type="PANTHER" id="PTHR43080:SF2">
    <property type="entry name" value="CBS DOMAIN-CONTAINING PROTEIN"/>
    <property type="match status" value="1"/>
</dbReference>
<name>A0A5C7W1J2_AQUAC</name>
<dbReference type="EMBL" id="BPMT01000002">
    <property type="protein sequence ID" value="GIZ91576.1"/>
    <property type="molecule type" value="Genomic_DNA"/>
</dbReference>
<sequence>MKTVAELLRTKPSTYVHHISPEASVLDAVKLLAEKKIGALLVMAGGRLVGIVSERDYVRKLAELERAAFDARVADIMTAEVITVGPRDSVQHCLQMMTDHRLRHLPVVAEGELIGMLSIGDLVKQTIDDQASLIQQLEQYIRGG</sequence>
<dbReference type="PROSITE" id="PS51371">
    <property type="entry name" value="CBS"/>
    <property type="match status" value="2"/>
</dbReference>
<dbReference type="Gene3D" id="3.10.580.10">
    <property type="entry name" value="CBS-domain"/>
    <property type="match status" value="1"/>
</dbReference>
<dbReference type="InterPro" id="IPR000644">
    <property type="entry name" value="CBS_dom"/>
</dbReference>
<evidence type="ECO:0000313" key="10">
    <source>
        <dbReference type="Proteomes" id="UP000887228"/>
    </source>
</evidence>
<evidence type="ECO:0000313" key="8">
    <source>
        <dbReference type="EMBL" id="TXI31646.1"/>
    </source>
</evidence>
<evidence type="ECO:0000313" key="5">
    <source>
        <dbReference type="EMBL" id="GIZ91576.1"/>
    </source>
</evidence>
<evidence type="ECO:0000313" key="6">
    <source>
        <dbReference type="EMBL" id="MDH0142136.1"/>
    </source>
</evidence>
<dbReference type="EMBL" id="BPMS01000002">
    <property type="protein sequence ID" value="GIZ87617.1"/>
    <property type="molecule type" value="Genomic_DNA"/>
</dbReference>
<dbReference type="Proteomes" id="UP000321110">
    <property type="component" value="Unassembled WGS sequence"/>
</dbReference>
<organism evidence="8 9">
    <name type="scientific">Aquipseudomonas alcaligenes</name>
    <name type="common">Pseudomonas alcaligenes</name>
    <dbReference type="NCBI Taxonomy" id="43263"/>
    <lineage>
        <taxon>Bacteria</taxon>
        <taxon>Pseudomonadati</taxon>
        <taxon>Pseudomonadota</taxon>
        <taxon>Gammaproteobacteria</taxon>
        <taxon>Pseudomonadales</taxon>
        <taxon>Pseudomonadaceae</taxon>
        <taxon>Aquipseudomonas</taxon>
    </lineage>
</organism>
<evidence type="ECO:0000313" key="7">
    <source>
        <dbReference type="EMBL" id="MDH1054177.1"/>
    </source>
</evidence>
<reference evidence="6" key="3">
    <citation type="submission" date="2022-09" db="EMBL/GenBank/DDBJ databases">
        <title>Intensive care unit water sources are persistently colonized with multi-drug resistant bacteria and are the site of extensive horizontal gene transfer of antibiotic resistance genes.</title>
        <authorList>
            <person name="Diorio-Toth L."/>
        </authorList>
    </citation>
    <scope>NUCLEOTIDE SEQUENCE</scope>
    <source>
        <strain evidence="7">GD03990</strain>
        <strain evidence="6">GD04146</strain>
    </source>
</reference>
<dbReference type="EMBL" id="JAOBYN010000003">
    <property type="protein sequence ID" value="MDH1054177.1"/>
    <property type="molecule type" value="Genomic_DNA"/>
</dbReference>
<dbReference type="EMBL" id="SSFO01000179">
    <property type="protein sequence ID" value="TXI31646.1"/>
    <property type="molecule type" value="Genomic_DNA"/>
</dbReference>
<dbReference type="SUPFAM" id="SSF54631">
    <property type="entry name" value="CBS-domain pair"/>
    <property type="match status" value="1"/>
</dbReference>
<keyword evidence="4" id="KW-0418">Kinase</keyword>